<evidence type="ECO:0000313" key="3">
    <source>
        <dbReference type="Proteomes" id="UP000075809"/>
    </source>
</evidence>
<feature type="compositionally biased region" description="Basic and acidic residues" evidence="1">
    <location>
        <begin position="1"/>
        <end position="21"/>
    </location>
</feature>
<organism evidence="2 3">
    <name type="scientific">Mycetomoellerius zeteki</name>
    <dbReference type="NCBI Taxonomy" id="64791"/>
    <lineage>
        <taxon>Eukaryota</taxon>
        <taxon>Metazoa</taxon>
        <taxon>Ecdysozoa</taxon>
        <taxon>Arthropoda</taxon>
        <taxon>Hexapoda</taxon>
        <taxon>Insecta</taxon>
        <taxon>Pterygota</taxon>
        <taxon>Neoptera</taxon>
        <taxon>Endopterygota</taxon>
        <taxon>Hymenoptera</taxon>
        <taxon>Apocrita</taxon>
        <taxon>Aculeata</taxon>
        <taxon>Formicoidea</taxon>
        <taxon>Formicidae</taxon>
        <taxon>Myrmicinae</taxon>
        <taxon>Mycetomoellerius</taxon>
    </lineage>
</organism>
<sequence>MTGGWRFDREEERKKRRKEEDPFTWPAARRRVLRSRGNEKNGPPEEEEEEEEEEEKNPVKPSIVIDIIGEPAKSLKQHPTLRYSSSRRETGHEIVSLAMDKLPIIPRSGIIHSNADHQKERQERATTTTTTTVAAAAAVVVGGADARCSTTSGAIADNAAADRRFLIASARGEEYTRRRSGIVDTSQPISSARSDLIARRRRRDVLAAIARPRRNTWHAENKDDAVRVTDRDPSESPRIDVIDDYTERGCALDATDSAGFWNVRTADDDRRTCCVSIDAATFLARRGPARDRIIRDLTVERRNRRAGSTLLTRSRSVAGGEEIFRSTVNSITIGRENRFFETPLVGTTDFPKCNGRTLSSNTSSIVLHEVNGGLSTTVREIGSLGDDELEIIRRSIVQGLGLQRIPDPSKVGLVDIALARIQSIVYY</sequence>
<evidence type="ECO:0000256" key="1">
    <source>
        <dbReference type="SAM" id="MobiDB-lite"/>
    </source>
</evidence>
<feature type="region of interest" description="Disordered" evidence="1">
    <location>
        <begin position="1"/>
        <end position="89"/>
    </location>
</feature>
<evidence type="ECO:0000313" key="2">
    <source>
        <dbReference type="EMBL" id="KYQ50383.1"/>
    </source>
</evidence>
<proteinExistence type="predicted"/>
<dbReference type="AlphaFoldDB" id="A0A151WRE8"/>
<protein>
    <submittedName>
        <fullName evidence="2">Uncharacterized protein</fullName>
    </submittedName>
</protein>
<dbReference type="Proteomes" id="UP000075809">
    <property type="component" value="Unassembled WGS sequence"/>
</dbReference>
<name>A0A151WRE8_9HYME</name>
<reference evidence="2 3" key="1">
    <citation type="submission" date="2015-09" db="EMBL/GenBank/DDBJ databases">
        <title>Trachymyrmex zeteki WGS genome.</title>
        <authorList>
            <person name="Nygaard S."/>
            <person name="Hu H."/>
            <person name="Boomsma J."/>
            <person name="Zhang G."/>
        </authorList>
    </citation>
    <scope>NUCLEOTIDE SEQUENCE [LARGE SCALE GENOMIC DNA]</scope>
    <source>
        <strain evidence="2">Tzet28-1</strain>
        <tissue evidence="2">Whole body</tissue>
    </source>
</reference>
<gene>
    <name evidence="2" type="ORF">ALC60_10500</name>
</gene>
<dbReference type="STRING" id="64791.A0A151WRE8"/>
<feature type="compositionally biased region" description="Acidic residues" evidence="1">
    <location>
        <begin position="44"/>
        <end position="55"/>
    </location>
</feature>
<keyword evidence="3" id="KW-1185">Reference proteome</keyword>
<accession>A0A151WRE8</accession>
<dbReference type="EMBL" id="KQ982807">
    <property type="protein sequence ID" value="KYQ50383.1"/>
    <property type="molecule type" value="Genomic_DNA"/>
</dbReference>